<dbReference type="GO" id="GO:0045505">
    <property type="term" value="F:dynein intermediate chain binding"/>
    <property type="evidence" value="ECO:0007669"/>
    <property type="project" value="InterPro"/>
</dbReference>
<dbReference type="GO" id="GO:0036126">
    <property type="term" value="C:sperm flagellum"/>
    <property type="evidence" value="ECO:0007669"/>
    <property type="project" value="TreeGrafter"/>
</dbReference>
<dbReference type="InterPro" id="IPR026983">
    <property type="entry name" value="DHC"/>
</dbReference>
<organism evidence="1 2">
    <name type="scientific">Paragonimus heterotremus</name>
    <dbReference type="NCBI Taxonomy" id="100268"/>
    <lineage>
        <taxon>Eukaryota</taxon>
        <taxon>Metazoa</taxon>
        <taxon>Spiralia</taxon>
        <taxon>Lophotrochozoa</taxon>
        <taxon>Platyhelminthes</taxon>
        <taxon>Trematoda</taxon>
        <taxon>Digenea</taxon>
        <taxon>Plagiorchiida</taxon>
        <taxon>Troglotremata</taxon>
        <taxon>Troglotrematidae</taxon>
        <taxon>Paragonimus</taxon>
    </lineage>
</organism>
<comment type="caution">
    <text evidence="1">The sequence shown here is derived from an EMBL/GenBank/DDBJ whole genome shotgun (WGS) entry which is preliminary data.</text>
</comment>
<dbReference type="PANTHER" id="PTHR10676:SF359">
    <property type="entry name" value="DYNEIN HEAVY CHAIN DOMAIN-CONTAINING PROTEIN 1"/>
    <property type="match status" value="1"/>
</dbReference>
<reference evidence="1" key="1">
    <citation type="submission" date="2019-05" db="EMBL/GenBank/DDBJ databases">
        <title>Annotation for the trematode Paragonimus heterotremus.</title>
        <authorList>
            <person name="Choi Y.-J."/>
        </authorList>
    </citation>
    <scope>NUCLEOTIDE SEQUENCE</scope>
    <source>
        <strain evidence="1">LC</strain>
    </source>
</reference>
<proteinExistence type="predicted"/>
<name>A0A8J4SHU1_9TREM</name>
<dbReference type="SUPFAM" id="SSF52540">
    <property type="entry name" value="P-loop containing nucleoside triphosphate hydrolases"/>
    <property type="match status" value="1"/>
</dbReference>
<dbReference type="EMBL" id="LUCH01004988">
    <property type="protein sequence ID" value="KAF5398448.1"/>
    <property type="molecule type" value="Genomic_DNA"/>
</dbReference>
<dbReference type="GO" id="GO:0051959">
    <property type="term" value="F:dynein light intermediate chain binding"/>
    <property type="evidence" value="ECO:0007669"/>
    <property type="project" value="InterPro"/>
</dbReference>
<dbReference type="PANTHER" id="PTHR10676">
    <property type="entry name" value="DYNEIN HEAVY CHAIN FAMILY PROTEIN"/>
    <property type="match status" value="1"/>
</dbReference>
<dbReference type="GO" id="GO:0036156">
    <property type="term" value="C:inner dynein arm"/>
    <property type="evidence" value="ECO:0007669"/>
    <property type="project" value="TreeGrafter"/>
</dbReference>
<protein>
    <submittedName>
        <fullName evidence="1">Uncharacterized protein</fullName>
    </submittedName>
</protein>
<gene>
    <name evidence="1" type="ORF">PHET_08513</name>
</gene>
<dbReference type="Gene3D" id="3.40.50.300">
    <property type="entry name" value="P-loop containing nucleotide triphosphate hydrolases"/>
    <property type="match status" value="1"/>
</dbReference>
<dbReference type="GO" id="GO:0030317">
    <property type="term" value="P:flagellated sperm motility"/>
    <property type="evidence" value="ECO:0007669"/>
    <property type="project" value="TreeGrafter"/>
</dbReference>
<keyword evidence="2" id="KW-1185">Reference proteome</keyword>
<evidence type="ECO:0000313" key="2">
    <source>
        <dbReference type="Proteomes" id="UP000748531"/>
    </source>
</evidence>
<dbReference type="Proteomes" id="UP000748531">
    <property type="component" value="Unassembled WGS sequence"/>
</dbReference>
<dbReference type="AlphaFoldDB" id="A0A8J4SHU1"/>
<accession>A0A8J4SHU1</accession>
<dbReference type="GO" id="GO:0008569">
    <property type="term" value="F:minus-end-directed microtubule motor activity"/>
    <property type="evidence" value="ECO:0007669"/>
    <property type="project" value="TreeGrafter"/>
</dbReference>
<evidence type="ECO:0000313" key="1">
    <source>
        <dbReference type="EMBL" id="KAF5398448.1"/>
    </source>
</evidence>
<sequence length="731" mass="82808">MLSLMSNYELISVIGNWKISCLTDEASFSWGAALMSVHPLVDSHTNTDRAGSAVIAGFQQNCIQRLVRRLFPIVWKVKLGWNKDNFGWEVYGCVTRFGEELPFKNILCWSYSAANWLCKFHLALENSLLTATLQLLSNIESDEVTCVSELINSGKPGICLWLAERIAGWQAIEHCLMNERVDSRTKLLKLRNNFHPEDYLSPLDRLAQSKCQMFCGVLLELNYGLNCLLQDPNPTCTSLSWLQMFKHQLCWPVEYGQHSHHKQRPSIVIHQFNFKYTFGWSGEALTIGTTNDLIVPPVPNSQELLMLGMALAKLQPGLLAGPTGSGRRTTILQFATLLGRHVVEYSGQQLTTQLAEFGSTGEIRLQTLLKEVLLKCLRSGSLFVIRDIQTCQSGRSNLLKSALDSTRDDHESQESTWKTCIVNDCPITMNPGFGVFFTTVTANLHSLPDTLRRNFRSVELTVPDWGFVADQLCTAHYLPTACRTTSTKQQLAKLLDLAHCGRKSYQNSELLVSTAISWSLLKHAMRIASLIWGRDFSDIRINRIKAGLRSADVYAEEEDNLAETSVVRGLLRAWTEVTCRTPASSMNPWSSQVAHGLPRMQEIHLTLKAVFPTGYKQAIVQKRRNLPIRISWRFFEQLLKEVKTRQLELIPEQIEKVNSRVLLTVSSHVSGVHIHLTQQNLAVNAYKLVLRLSCSTYLSTFRVRFIYSSEMKCDHELYRTHTDHQQVGYPS</sequence>
<dbReference type="InterPro" id="IPR027417">
    <property type="entry name" value="P-loop_NTPase"/>
</dbReference>
<dbReference type="OrthoDB" id="6260219at2759"/>